<gene>
    <name evidence="1" type="ORF">FYJ65_03380</name>
</gene>
<name>A0A6N7X421_9FIRM</name>
<evidence type="ECO:0000313" key="2">
    <source>
        <dbReference type="Proteomes" id="UP000469424"/>
    </source>
</evidence>
<dbReference type="RefSeq" id="WP_154553954.1">
    <property type="nucleotide sequence ID" value="NZ_VUNA01000005.1"/>
</dbReference>
<accession>A0A6N7X421</accession>
<reference evidence="1 2" key="1">
    <citation type="submission" date="2019-08" db="EMBL/GenBank/DDBJ databases">
        <title>In-depth cultivation of the pig gut microbiome towards novel bacterial diversity and tailored functional studies.</title>
        <authorList>
            <person name="Wylensek D."/>
            <person name="Hitch T.C.A."/>
            <person name="Clavel T."/>
        </authorList>
    </citation>
    <scope>NUCLEOTIDE SEQUENCE [LARGE SCALE GENOMIC DNA]</scope>
    <source>
        <strain evidence="1 2">WCA-MUC-591-APC-4B</strain>
    </source>
</reference>
<comment type="caution">
    <text evidence="1">The sequence shown here is derived from an EMBL/GenBank/DDBJ whole genome shotgun (WGS) entry which is preliminary data.</text>
</comment>
<dbReference type="EMBL" id="VUNA01000005">
    <property type="protein sequence ID" value="MST70387.1"/>
    <property type="molecule type" value="Genomic_DNA"/>
</dbReference>
<protein>
    <submittedName>
        <fullName evidence="1">Uncharacterized protein</fullName>
    </submittedName>
</protein>
<dbReference type="Proteomes" id="UP000469424">
    <property type="component" value="Unassembled WGS sequence"/>
</dbReference>
<sequence>MLLLILIIMFEIWLSDIQYIDGKWINVKKLEEERKRKHPKKYNQFEYYCKIDPDFAERYDECWKTNF</sequence>
<keyword evidence="2" id="KW-1185">Reference proteome</keyword>
<proteinExistence type="predicted"/>
<organism evidence="1 2">
    <name type="scientific">Mogibacterium kristiansenii</name>
    <dbReference type="NCBI Taxonomy" id="2606708"/>
    <lineage>
        <taxon>Bacteria</taxon>
        <taxon>Bacillati</taxon>
        <taxon>Bacillota</taxon>
        <taxon>Clostridia</taxon>
        <taxon>Peptostreptococcales</taxon>
        <taxon>Anaerovoracaceae</taxon>
        <taxon>Mogibacterium</taxon>
    </lineage>
</organism>
<evidence type="ECO:0000313" key="1">
    <source>
        <dbReference type="EMBL" id="MST70387.1"/>
    </source>
</evidence>
<dbReference type="AlphaFoldDB" id="A0A6N7X421"/>